<evidence type="ECO:0000313" key="16">
    <source>
        <dbReference type="Ensembl" id="ENSMODP00000018020.3"/>
    </source>
</evidence>
<dbReference type="GO" id="GO:0005759">
    <property type="term" value="C:mitochondrial matrix"/>
    <property type="evidence" value="ECO:0007669"/>
    <property type="project" value="UniProtKB-SubCell"/>
</dbReference>
<evidence type="ECO:0000256" key="13">
    <source>
        <dbReference type="SAM" id="MobiDB-lite"/>
    </source>
</evidence>
<comment type="similarity">
    <text evidence="2 12">Belongs to the 2-oxoacid dehydrogenase family.</text>
</comment>
<evidence type="ECO:0000256" key="7">
    <source>
        <dbReference type="ARBA" id="ARBA00023128"/>
    </source>
</evidence>
<dbReference type="PANTHER" id="PTHR23151">
    <property type="entry name" value="DIHYDROLIPOAMIDE ACETYL/SUCCINYL-TRANSFERASE-RELATED"/>
    <property type="match status" value="1"/>
</dbReference>
<dbReference type="Pfam" id="PF00364">
    <property type="entry name" value="Biotin_lipoyl"/>
    <property type="match status" value="2"/>
</dbReference>
<evidence type="ECO:0000256" key="6">
    <source>
        <dbReference type="ARBA" id="ARBA00022946"/>
    </source>
</evidence>
<keyword evidence="6" id="KW-0809">Transit peptide</keyword>
<dbReference type="GO" id="GO:0006086">
    <property type="term" value="P:pyruvate decarboxylation to acetyl-CoA"/>
    <property type="evidence" value="ECO:0007669"/>
    <property type="project" value="InterPro"/>
</dbReference>
<dbReference type="InterPro" id="IPR036625">
    <property type="entry name" value="E3-bd_dom_sf"/>
</dbReference>
<comment type="function">
    <text evidence="9">As part of the pyruvate dehydrogenase complex, catalyzes the transfers of an acetyl group to a lipoic acid moiety. The pyruvate dehydrogenase complex, catalyzes the overall conversion of pyruvate to acetyl-CoA and CO(2), and thereby links cytoplasmic glycolysis and the mitochondrial tricarboxylic acid (TCA) cycle.</text>
</comment>
<dbReference type="Proteomes" id="UP000002280">
    <property type="component" value="Chromosome 4"/>
</dbReference>
<evidence type="ECO:0000256" key="5">
    <source>
        <dbReference type="ARBA" id="ARBA00022823"/>
    </source>
</evidence>
<keyword evidence="4 12" id="KW-0808">Transferase</keyword>
<dbReference type="Pfam" id="PF00198">
    <property type="entry name" value="2-oxoacid_dh"/>
    <property type="match status" value="1"/>
</dbReference>
<dbReference type="FunFam" id="3.30.559.10:FF:000003">
    <property type="entry name" value="Acetyltransferase component of pyruvate dehydrogenase complex"/>
    <property type="match status" value="1"/>
</dbReference>
<proteinExistence type="inferred from homology"/>
<comment type="subunit">
    <text evidence="10">Part of the pyruvate dehydrogenase complex (PDHc) that is a multi-enzyme complex composed of multiple copies of three enzymes, pyruvate dehydrogenase (subunits PDH1A and PDHB, E1 component), dihydrolipoamide acetyltransferase (DLAT, E2 component), and dihydrolipoamide dehydrogenase (DLD, E3 component) to which is added an additional protein the E3-binding protein (PDHX, E3BP). In terms of structural architecture, the E2 and E3BP components assemble into a 60meric central core with icosahedral symmetry. The central core is decorated with E1 and E3 proteins. Currently, two alternative models for the E2:E3BP stoichiometry are considered as being either 48:12 (E2(48)-E3BP(12)) or 40:20 (E2(40)-E3BP(20)). Interacts with PDK2 and PDK3. Interacts with SIRT4. Interacts with PDHB.</text>
</comment>
<dbReference type="GO" id="GO:0045254">
    <property type="term" value="C:pyruvate dehydrogenase complex"/>
    <property type="evidence" value="ECO:0007669"/>
    <property type="project" value="UniProtKB-UniRule"/>
</dbReference>
<dbReference type="Pfam" id="PF02817">
    <property type="entry name" value="E3_binding"/>
    <property type="match status" value="1"/>
</dbReference>
<dbReference type="HOGENOM" id="CLU_016733_10_2_1"/>
<dbReference type="SUPFAM" id="SSF52777">
    <property type="entry name" value="CoA-dependent acyltransferases"/>
    <property type="match status" value="1"/>
</dbReference>
<reference evidence="16" key="2">
    <citation type="submission" date="2025-08" db="UniProtKB">
        <authorList>
            <consortium name="Ensembl"/>
        </authorList>
    </citation>
    <scope>IDENTIFICATION</scope>
</reference>
<keyword evidence="8 12" id="KW-0012">Acyltransferase</keyword>
<dbReference type="FunFam" id="4.10.320.10:FF:000005">
    <property type="entry name" value="Acetyltransferase component of pyruvate dehydrogenase complex"/>
    <property type="match status" value="1"/>
</dbReference>
<dbReference type="InterPro" id="IPR003016">
    <property type="entry name" value="2-oxoA_DH_lipoyl-BS"/>
</dbReference>
<evidence type="ECO:0000256" key="10">
    <source>
        <dbReference type="ARBA" id="ARBA00046790"/>
    </source>
</evidence>
<reference evidence="16 17" key="1">
    <citation type="journal article" date="2007" name="Nature">
        <title>Genome of the marsupial Monodelphis domestica reveals innovation in non-coding sequences.</title>
        <authorList>
            <person name="Mikkelsen T.S."/>
            <person name="Wakefield M.J."/>
            <person name="Aken B."/>
            <person name="Amemiya C.T."/>
            <person name="Chang J.L."/>
            <person name="Duke S."/>
            <person name="Garber M."/>
            <person name="Gentles A.J."/>
            <person name="Goodstadt L."/>
            <person name="Heger A."/>
            <person name="Jurka J."/>
            <person name="Kamal M."/>
            <person name="Mauceli E."/>
            <person name="Searle S.M."/>
            <person name="Sharpe T."/>
            <person name="Baker M.L."/>
            <person name="Batzer M.A."/>
            <person name="Benos P.V."/>
            <person name="Belov K."/>
            <person name="Clamp M."/>
            <person name="Cook A."/>
            <person name="Cuff J."/>
            <person name="Das R."/>
            <person name="Davidow L."/>
            <person name="Deakin J.E."/>
            <person name="Fazzari M.J."/>
            <person name="Glass J.L."/>
            <person name="Grabherr M."/>
            <person name="Greally J.M."/>
            <person name="Gu W."/>
            <person name="Hore T.A."/>
            <person name="Huttley G.A."/>
            <person name="Kleber M."/>
            <person name="Jirtle R.L."/>
            <person name="Koina E."/>
            <person name="Lee J.T."/>
            <person name="Mahony S."/>
            <person name="Marra M.A."/>
            <person name="Miller R.D."/>
            <person name="Nicholls R.D."/>
            <person name="Oda M."/>
            <person name="Papenfuss A.T."/>
            <person name="Parra Z.E."/>
            <person name="Pollock D.D."/>
            <person name="Ray D.A."/>
            <person name="Schein J.E."/>
            <person name="Speed T.P."/>
            <person name="Thompson K."/>
            <person name="VandeBerg J.L."/>
            <person name="Wade C.M."/>
            <person name="Walker J.A."/>
            <person name="Waters P.D."/>
            <person name="Webber C."/>
            <person name="Weidman J.R."/>
            <person name="Xie X."/>
            <person name="Zody M.C."/>
            <person name="Baldwin J."/>
            <person name="Abdouelleil A."/>
            <person name="Abdulkadir J."/>
            <person name="Abebe A."/>
            <person name="Abera B."/>
            <person name="Abreu J."/>
            <person name="Acer S.C."/>
            <person name="Aftuck L."/>
            <person name="Alexander A."/>
            <person name="An P."/>
            <person name="Anderson E."/>
            <person name="Anderson S."/>
            <person name="Arachi H."/>
            <person name="Azer M."/>
            <person name="Bachantsang P."/>
            <person name="Barry A."/>
            <person name="Bayul T."/>
            <person name="Berlin A."/>
            <person name="Bessette D."/>
            <person name="Bloom T."/>
            <person name="Bloom T."/>
            <person name="Boguslavskiy L."/>
            <person name="Bonnet C."/>
            <person name="Boukhgalter B."/>
            <person name="Bourzgui I."/>
            <person name="Brown A."/>
            <person name="Cahill P."/>
            <person name="Channer S."/>
            <person name="Cheshatsang Y."/>
            <person name="Chuda L."/>
            <person name="Citroen M."/>
            <person name="Collymore A."/>
            <person name="Cooke P."/>
            <person name="Costello M."/>
            <person name="D'Aco K."/>
            <person name="Daza R."/>
            <person name="De Haan G."/>
            <person name="DeGray S."/>
            <person name="DeMaso C."/>
            <person name="Dhargay N."/>
            <person name="Dooley K."/>
            <person name="Dooley E."/>
            <person name="Doricent M."/>
            <person name="Dorje P."/>
            <person name="Dorjee K."/>
            <person name="Dupes A."/>
            <person name="Elong R."/>
            <person name="Falk J."/>
            <person name="Farina A."/>
            <person name="Faro S."/>
            <person name="Ferguson D."/>
            <person name="Fisher S."/>
            <person name="Foley C.D."/>
            <person name="Franke A."/>
            <person name="Friedrich D."/>
            <person name="Gadbois L."/>
            <person name="Gearin G."/>
            <person name="Gearin C.R."/>
            <person name="Giannoukos G."/>
            <person name="Goode T."/>
            <person name="Graham J."/>
            <person name="Grandbois E."/>
            <person name="Grewal S."/>
            <person name="Gyaltsen K."/>
            <person name="Hafez N."/>
            <person name="Hagos B."/>
            <person name="Hall J."/>
            <person name="Henson C."/>
            <person name="Hollinger A."/>
            <person name="Honan T."/>
            <person name="Huard M.D."/>
            <person name="Hughes L."/>
            <person name="Hurhula B."/>
            <person name="Husby M.E."/>
            <person name="Kamat A."/>
            <person name="Kanga B."/>
            <person name="Kashin S."/>
            <person name="Khazanovich D."/>
            <person name="Kisner P."/>
            <person name="Lance K."/>
            <person name="Lara M."/>
            <person name="Lee W."/>
            <person name="Lennon N."/>
            <person name="Letendre F."/>
            <person name="LeVine R."/>
            <person name="Lipovsky A."/>
            <person name="Liu X."/>
            <person name="Liu J."/>
            <person name="Liu S."/>
            <person name="Lokyitsang T."/>
            <person name="Lokyitsang Y."/>
            <person name="Lubonja R."/>
            <person name="Lui A."/>
            <person name="MacDonald P."/>
            <person name="Magnisalis V."/>
            <person name="Maru K."/>
            <person name="Matthews C."/>
            <person name="McCusker W."/>
            <person name="McDonough S."/>
            <person name="Mehta T."/>
            <person name="Meldrim J."/>
            <person name="Meneus L."/>
            <person name="Mihai O."/>
            <person name="Mihalev A."/>
            <person name="Mihova T."/>
            <person name="Mittelman R."/>
            <person name="Mlenga V."/>
            <person name="Montmayeur A."/>
            <person name="Mulrain L."/>
            <person name="Navidi A."/>
            <person name="Naylor J."/>
            <person name="Negash T."/>
            <person name="Nguyen T."/>
            <person name="Nguyen N."/>
            <person name="Nicol R."/>
            <person name="Norbu C."/>
            <person name="Norbu N."/>
            <person name="Novod N."/>
            <person name="O'Neill B."/>
            <person name="Osman S."/>
            <person name="Markiewicz E."/>
            <person name="Oyono O.L."/>
            <person name="Patti C."/>
            <person name="Phunkhang P."/>
            <person name="Pierre F."/>
            <person name="Priest M."/>
            <person name="Raghuraman S."/>
            <person name="Rege F."/>
            <person name="Reyes R."/>
            <person name="Rise C."/>
            <person name="Rogov P."/>
            <person name="Ross K."/>
            <person name="Ryan E."/>
            <person name="Settipalli S."/>
            <person name="Shea T."/>
            <person name="Sherpa N."/>
            <person name="Shi L."/>
            <person name="Shih D."/>
            <person name="Sparrow T."/>
            <person name="Spaulding J."/>
            <person name="Stalker J."/>
            <person name="Stange-Thomann N."/>
            <person name="Stavropoulos S."/>
            <person name="Stone C."/>
            <person name="Strader C."/>
            <person name="Tesfaye S."/>
            <person name="Thomson T."/>
            <person name="Thoulutsang Y."/>
            <person name="Thoulutsang D."/>
            <person name="Topham K."/>
            <person name="Topping I."/>
            <person name="Tsamla T."/>
            <person name="Vassiliev H."/>
            <person name="Vo A."/>
            <person name="Wangchuk T."/>
            <person name="Wangdi T."/>
            <person name="Weiand M."/>
            <person name="Wilkinson J."/>
            <person name="Wilson A."/>
            <person name="Yadav S."/>
            <person name="Young G."/>
            <person name="Yu Q."/>
            <person name="Zembek L."/>
            <person name="Zhong D."/>
            <person name="Zimmer A."/>
            <person name="Zwirko Z."/>
            <person name="Jaffe D.B."/>
            <person name="Alvarez P."/>
            <person name="Brockman W."/>
            <person name="Butler J."/>
            <person name="Chin C."/>
            <person name="Gnerre S."/>
            <person name="MacCallum I."/>
            <person name="Graves J.A."/>
            <person name="Ponting C.P."/>
            <person name="Breen M."/>
            <person name="Samollow P.B."/>
            <person name="Lander E.S."/>
            <person name="Lindblad-Toh K."/>
        </authorList>
    </citation>
    <scope>NUCLEOTIDE SEQUENCE [LARGE SCALE GENOMIC DNA]</scope>
</reference>
<accession>F7BHC0</accession>
<evidence type="ECO:0000256" key="4">
    <source>
        <dbReference type="ARBA" id="ARBA00022679"/>
    </source>
</evidence>
<dbReference type="PROSITE" id="PS51826">
    <property type="entry name" value="PSBD"/>
    <property type="match status" value="1"/>
</dbReference>
<protein>
    <recommendedName>
        <fullName evidence="12">Acetyltransferase component of pyruvate dehydrogenase complex</fullName>
        <ecNumber evidence="12">2.3.1.12</ecNumber>
    </recommendedName>
</protein>
<keyword evidence="17" id="KW-1185">Reference proteome</keyword>
<dbReference type="NCBIfam" id="TIGR01349">
    <property type="entry name" value="PDHac_trf_mito"/>
    <property type="match status" value="1"/>
</dbReference>
<dbReference type="GO" id="GO:0006006">
    <property type="term" value="P:glucose metabolic process"/>
    <property type="evidence" value="ECO:0007669"/>
    <property type="project" value="UniProtKB-KW"/>
</dbReference>
<reference evidence="16" key="3">
    <citation type="submission" date="2025-09" db="UniProtKB">
        <authorList>
            <consortium name="Ensembl"/>
        </authorList>
    </citation>
    <scope>IDENTIFICATION</scope>
</reference>
<dbReference type="SUPFAM" id="SSF51230">
    <property type="entry name" value="Single hybrid motif"/>
    <property type="match status" value="2"/>
</dbReference>
<dbReference type="InterPro" id="IPR045257">
    <property type="entry name" value="E2/Pdx1"/>
</dbReference>
<evidence type="ECO:0000259" key="15">
    <source>
        <dbReference type="PROSITE" id="PS51826"/>
    </source>
</evidence>
<comment type="function">
    <text evidence="12">The pyruvate dehydrogenase complex catalyzes the overall conversion of pyruvate to acetyl-CoA and CO(2).</text>
</comment>
<evidence type="ECO:0000256" key="3">
    <source>
        <dbReference type="ARBA" id="ARBA00022526"/>
    </source>
</evidence>
<dbReference type="InterPro" id="IPR000089">
    <property type="entry name" value="Biotin_lipoyl"/>
</dbReference>
<evidence type="ECO:0000256" key="8">
    <source>
        <dbReference type="ARBA" id="ARBA00023315"/>
    </source>
</evidence>
<dbReference type="InterPro" id="IPR006257">
    <property type="entry name" value="LAT1"/>
</dbReference>
<feature type="domain" description="Peripheral subunit-binding (PSBD)" evidence="15">
    <location>
        <begin position="314"/>
        <end position="351"/>
    </location>
</feature>
<dbReference type="FunFam" id="2.40.50.100:FF:000010">
    <property type="entry name" value="Acetyltransferase component of pyruvate dehydrogenase complex"/>
    <property type="match status" value="2"/>
</dbReference>
<dbReference type="AlphaFoldDB" id="F7BHC0"/>
<organism evidence="16 17">
    <name type="scientific">Monodelphis domestica</name>
    <name type="common">Gray short-tailed opossum</name>
    <dbReference type="NCBI Taxonomy" id="13616"/>
    <lineage>
        <taxon>Eukaryota</taxon>
        <taxon>Metazoa</taxon>
        <taxon>Chordata</taxon>
        <taxon>Craniata</taxon>
        <taxon>Vertebrata</taxon>
        <taxon>Euteleostomi</taxon>
        <taxon>Mammalia</taxon>
        <taxon>Metatheria</taxon>
        <taxon>Didelphimorphia</taxon>
        <taxon>Didelphidae</taxon>
        <taxon>Monodelphis</taxon>
    </lineage>
</organism>
<feature type="domain" description="Lipoyl-binding" evidence="14">
    <location>
        <begin position="176"/>
        <end position="252"/>
    </location>
</feature>
<feature type="region of interest" description="Disordered" evidence="13">
    <location>
        <begin position="146"/>
        <end position="168"/>
    </location>
</feature>
<evidence type="ECO:0000313" key="17">
    <source>
        <dbReference type="Proteomes" id="UP000002280"/>
    </source>
</evidence>
<sequence>MWRVCARQARRARALRAWGPCSASGAVPRVPFLLLQVLGAPGRRWYSLPPHQKVPLPSLSPTMQAGTIARWEKKEGEKINEGDLIAEVETDKATVGFESLEECYLAKIIVPEGTRDVPVGAVICITVEKMEDVDAFKNYTLDSTAATTPQVSTAPPSAPVASSPSLQAPGSSYPPHLQVLLPALSPTMTMGTVQRWEKKVGEKLNEGDLLAEIETDKATIGFEVQEEGYLAKILIPEGTRDVPLGTPLCIIVEKEADIPAFADYRQTGVTDIKPQATPSTSPPIAAVPPTPLSTPTAPSASHPAMPTGAKGRVFASPLAKKLAAEKGIDLKQVRGTGPDGRITKKDIESFVPSKATPALPPTAAMPAPAPGVAAVPTGIFTDIPISNIRRVIAQRLMQSKQTIPHYYLSIDVNMGEVLEVRKELNTILAGGSKISVNDFIIKASAMACLKVPEANSSWMDTVIRQNHVVDISVAVSTPSGLITPIVFNAHIKGLESIANDVVSLATKAREGKLQPHEFQGGTFTISNLGMFGIKNFSAIINPPQACILAVGASENRLVPADNEKGFDVASMMSVTLSCDHRVVDGAVGAQWLAEFKKYLEKPITMIL</sequence>
<dbReference type="Bgee" id="ENSMODG00000014415">
    <property type="expression patterns" value="Expressed in heart and 18 other cell types or tissues"/>
</dbReference>
<keyword evidence="3" id="KW-0313">Glucose metabolism</keyword>
<dbReference type="Gene3D" id="3.30.559.10">
    <property type="entry name" value="Chloramphenicol acetyltransferase-like domain"/>
    <property type="match status" value="1"/>
</dbReference>
<dbReference type="GO" id="GO:0004742">
    <property type="term" value="F:dihydrolipoyllysine-residue acetyltransferase activity"/>
    <property type="evidence" value="ECO:0007669"/>
    <property type="project" value="UniProtKB-UniRule"/>
</dbReference>
<gene>
    <name evidence="16" type="primary">DLAT</name>
</gene>
<dbReference type="EC" id="2.3.1.12" evidence="12"/>
<name>F7BHC0_MONDO</name>
<dbReference type="PROSITE" id="PS50968">
    <property type="entry name" value="BIOTINYL_LIPOYL"/>
    <property type="match status" value="2"/>
</dbReference>
<dbReference type="InterPro" id="IPR004167">
    <property type="entry name" value="PSBD"/>
</dbReference>
<comment type="subcellular location">
    <subcellularLocation>
        <location evidence="1">Mitochondrion matrix</location>
    </subcellularLocation>
</comment>
<dbReference type="PANTHER" id="PTHR23151:SF90">
    <property type="entry name" value="DIHYDROLIPOYLLYSINE-RESIDUE ACETYLTRANSFERASE COMPONENT OF PYRUVATE DEHYDROGENASE COMPLEX, MITOCHONDRIAL-RELATED"/>
    <property type="match status" value="1"/>
</dbReference>
<keyword evidence="7" id="KW-0496">Mitochondrion</keyword>
<dbReference type="Ensembl" id="ENSMODT00000018352.4">
    <property type="protein sequence ID" value="ENSMODP00000018020.3"/>
    <property type="gene ID" value="ENSMODG00000014415.4"/>
</dbReference>
<comment type="catalytic activity">
    <reaction evidence="11">
        <text>N(6)-[(R)-dihydrolipoyl]-L-lysyl-[protein] + acetyl-CoA = N(6)-[(R)-S(8)-acetyldihydrolipoyl]-L-lysyl-[protein] + CoA</text>
        <dbReference type="Rhea" id="RHEA:17017"/>
        <dbReference type="Rhea" id="RHEA-COMP:10475"/>
        <dbReference type="Rhea" id="RHEA-COMP:10478"/>
        <dbReference type="ChEBI" id="CHEBI:57287"/>
        <dbReference type="ChEBI" id="CHEBI:57288"/>
        <dbReference type="ChEBI" id="CHEBI:83100"/>
        <dbReference type="ChEBI" id="CHEBI:83111"/>
        <dbReference type="EC" id="2.3.1.12"/>
    </reaction>
    <physiologicalReaction direction="left-to-right" evidence="11">
        <dbReference type="Rhea" id="RHEA:17018"/>
    </physiologicalReaction>
</comment>
<dbReference type="PROSITE" id="PS00189">
    <property type="entry name" value="LIPOYL"/>
    <property type="match status" value="2"/>
</dbReference>
<evidence type="ECO:0000259" key="14">
    <source>
        <dbReference type="PROSITE" id="PS50968"/>
    </source>
</evidence>
<dbReference type="GeneTree" id="ENSGT00940000154943"/>
<evidence type="ECO:0000256" key="12">
    <source>
        <dbReference type="RuleBase" id="RU361137"/>
    </source>
</evidence>
<evidence type="ECO:0000256" key="11">
    <source>
        <dbReference type="ARBA" id="ARBA00047887"/>
    </source>
</evidence>
<evidence type="ECO:0000256" key="1">
    <source>
        <dbReference type="ARBA" id="ARBA00004305"/>
    </source>
</evidence>
<evidence type="ECO:0000256" key="2">
    <source>
        <dbReference type="ARBA" id="ARBA00007317"/>
    </source>
</evidence>
<feature type="region of interest" description="Disordered" evidence="13">
    <location>
        <begin position="271"/>
        <end position="304"/>
    </location>
</feature>
<dbReference type="InterPro" id="IPR023213">
    <property type="entry name" value="CAT-like_dom_sf"/>
</dbReference>
<keyword evidence="5 12" id="KW-0450">Lipoyl</keyword>
<dbReference type="CDD" id="cd06849">
    <property type="entry name" value="lipoyl_domain"/>
    <property type="match status" value="2"/>
</dbReference>
<comment type="cofactor">
    <cofactor evidence="12">
        <name>(R)-lipoate</name>
        <dbReference type="ChEBI" id="CHEBI:83088"/>
    </cofactor>
    <text evidence="12">Binds 2 lipoyl cofactors covalently.</text>
</comment>
<evidence type="ECO:0000256" key="9">
    <source>
        <dbReference type="ARBA" id="ARBA00045906"/>
    </source>
</evidence>
<dbReference type="SUPFAM" id="SSF47005">
    <property type="entry name" value="Peripheral subunit-binding domain of 2-oxo acid dehydrogenase complex"/>
    <property type="match status" value="1"/>
</dbReference>
<dbReference type="Gene3D" id="4.10.320.10">
    <property type="entry name" value="E3-binding domain"/>
    <property type="match status" value="1"/>
</dbReference>
<dbReference type="Gene3D" id="2.40.50.100">
    <property type="match status" value="2"/>
</dbReference>
<dbReference type="InterPro" id="IPR011053">
    <property type="entry name" value="Single_hybrid_motif"/>
</dbReference>
<feature type="compositionally biased region" description="Low complexity" evidence="13">
    <location>
        <begin position="293"/>
        <end position="304"/>
    </location>
</feature>
<dbReference type="eggNOG" id="KOG0557">
    <property type="taxonomic scope" value="Eukaryota"/>
</dbReference>
<keyword evidence="3" id="KW-0119">Carbohydrate metabolism</keyword>
<dbReference type="InterPro" id="IPR001078">
    <property type="entry name" value="2-oxoacid_DH_actylTfrase"/>
</dbReference>
<feature type="domain" description="Lipoyl-binding" evidence="14">
    <location>
        <begin position="51"/>
        <end position="127"/>
    </location>
</feature>